<evidence type="ECO:0000313" key="4">
    <source>
        <dbReference type="Proteomes" id="UP000033514"/>
    </source>
</evidence>
<evidence type="ECO:0000256" key="1">
    <source>
        <dbReference type="PIRSR" id="PIRSR007531-1"/>
    </source>
</evidence>
<name>A0A0F5L8Y9_9HYPH</name>
<gene>
    <name evidence="3" type="ORF">VW35_10290</name>
</gene>
<dbReference type="GO" id="GO:0005524">
    <property type="term" value="F:ATP binding"/>
    <property type="evidence" value="ECO:0007669"/>
    <property type="project" value="InterPro"/>
</dbReference>
<protein>
    <recommendedName>
        <fullName evidence="5">Chloramphenicol phosphotransferase</fullName>
    </recommendedName>
</protein>
<feature type="active site" evidence="1">
    <location>
        <position position="44"/>
    </location>
</feature>
<dbReference type="EMBL" id="LAJG01000021">
    <property type="protein sequence ID" value="KKB78866.1"/>
    <property type="molecule type" value="Genomic_DNA"/>
</dbReference>
<feature type="binding site" evidence="2">
    <location>
        <begin position="17"/>
        <end position="24"/>
    </location>
    <ligand>
        <name>ATP</name>
        <dbReference type="ChEBI" id="CHEBI:30616"/>
    </ligand>
</feature>
<dbReference type="InterPro" id="IPR027417">
    <property type="entry name" value="P-loop_NTPase"/>
</dbReference>
<dbReference type="Proteomes" id="UP000033514">
    <property type="component" value="Unassembled WGS sequence"/>
</dbReference>
<dbReference type="SUPFAM" id="SSF52540">
    <property type="entry name" value="P-loop containing nucleoside triphosphate hydrolases"/>
    <property type="match status" value="1"/>
</dbReference>
<dbReference type="PIRSF" id="PIRSF007531">
    <property type="entry name" value="CPT"/>
    <property type="match status" value="1"/>
</dbReference>
<dbReference type="GO" id="GO:0016740">
    <property type="term" value="F:transferase activity"/>
    <property type="evidence" value="ECO:0007669"/>
    <property type="project" value="InterPro"/>
</dbReference>
<dbReference type="Pfam" id="PF07931">
    <property type="entry name" value="CPT"/>
    <property type="match status" value="1"/>
</dbReference>
<dbReference type="InterPro" id="IPR012853">
    <property type="entry name" value="CPT"/>
</dbReference>
<keyword evidence="4" id="KW-1185">Reference proteome</keyword>
<proteinExistence type="predicted"/>
<dbReference type="RefSeq" id="WP_046142942.1">
    <property type="nucleotide sequence ID" value="NZ_LAJG01000021.1"/>
</dbReference>
<dbReference type="Gene3D" id="3.40.50.300">
    <property type="entry name" value="P-loop containing nucleotide triphosphate hydrolases"/>
    <property type="match status" value="1"/>
</dbReference>
<sequence length="213" mass="23022">MPTNDAPRLGRVIILNGAPRSGKSSLVRAIQDTVPGTWLNLGVDGQMASLPPQLMPGIGLRPGGERPDLEADVLRLYQLLFRTIRLTATAGFDIVADLGMHEDYATPLNILDQCARALAPLGTLLIGIDCTIEEIMRRRNADTKGGYYAAGDVPPPPVLRWQSAVHAEKSYDIQLDMSKLTPREGAGRIALLLASPPQKTVLQQHLSALDPAF</sequence>
<comment type="caution">
    <text evidence="3">The sequence shown here is derived from an EMBL/GenBank/DDBJ whole genome shotgun (WGS) entry which is preliminary data.</text>
</comment>
<organism evidence="3 4">
    <name type="scientific">Devosia soli</name>
    <dbReference type="NCBI Taxonomy" id="361041"/>
    <lineage>
        <taxon>Bacteria</taxon>
        <taxon>Pseudomonadati</taxon>
        <taxon>Pseudomonadota</taxon>
        <taxon>Alphaproteobacteria</taxon>
        <taxon>Hyphomicrobiales</taxon>
        <taxon>Devosiaceae</taxon>
        <taxon>Devosia</taxon>
    </lineage>
</organism>
<dbReference type="OrthoDB" id="9811101at2"/>
<evidence type="ECO:0000256" key="2">
    <source>
        <dbReference type="PIRSR" id="PIRSR007531-2"/>
    </source>
</evidence>
<evidence type="ECO:0000313" key="3">
    <source>
        <dbReference type="EMBL" id="KKB78866.1"/>
    </source>
</evidence>
<evidence type="ECO:0008006" key="5">
    <source>
        <dbReference type="Google" id="ProtNLM"/>
    </source>
</evidence>
<dbReference type="AlphaFoldDB" id="A0A0F5L8Y9"/>
<dbReference type="PATRIC" id="fig|361041.3.peg.1417"/>
<dbReference type="STRING" id="361041.VW35_10290"/>
<accession>A0A0F5L8Y9</accession>
<reference evidence="3 4" key="1">
    <citation type="submission" date="2015-03" db="EMBL/GenBank/DDBJ databases">
        <authorList>
            <person name="Hassan Y.I."/>
            <person name="Lepp D."/>
            <person name="Zhou T."/>
        </authorList>
    </citation>
    <scope>NUCLEOTIDE SEQUENCE [LARGE SCALE GENOMIC DNA]</scope>
    <source>
        <strain evidence="3 4">GH2-10</strain>
    </source>
</reference>